<sequence>MDHGRSIVNSKSYESIHSMHSARRELNNNLFSTSTPSSLPSIGRTNSVFVNPVRNDENYYYPITKIQLPPAGDANEGYYIKAVGYQPSHDFGYNSMSGTRYNSIDSNSSDFEIGNRLRQLGKIQEPQEDPRQQYINVPYRVGDMATQSSYPSSYPGGKYQRSTTNGYISGPTASVYRPNSNISIPVPHMYPEAVTNNSNTGPAYDKIIRSINNEYTPNNSQYPQPIYQFNPTITNPQQQQQQQQQQQLVQYPVQEHYHYQLGTDNQDVPHYGKIPSHFHKKKINQCNICGKILTRPSSLHSHMFVHTGDRPYICKWPNCGKTFNVKSNMNRHYKLHLKRQVIDDKLGIKRNEGDKLITENKPYILSHNEVGR</sequence>
<keyword evidence="3" id="KW-0677">Repeat</keyword>
<evidence type="ECO:0000256" key="6">
    <source>
        <dbReference type="ARBA" id="ARBA00023015"/>
    </source>
</evidence>
<comment type="caution">
    <text evidence="12">The sequence shown here is derived from an EMBL/GenBank/DDBJ whole genome shotgun (WGS) entry which is preliminary data.</text>
</comment>
<dbReference type="EMBL" id="CAEFZW010000012">
    <property type="protein sequence ID" value="CAB4256872.1"/>
    <property type="molecule type" value="Genomic_DNA"/>
</dbReference>
<dbReference type="GeneID" id="64859970"/>
<evidence type="ECO:0000256" key="9">
    <source>
        <dbReference type="ARBA" id="ARBA00038474"/>
    </source>
</evidence>
<evidence type="ECO:0000256" key="8">
    <source>
        <dbReference type="ARBA" id="ARBA00023242"/>
    </source>
</evidence>
<dbReference type="InterPro" id="IPR051565">
    <property type="entry name" value="Sal_C2H2-zinc-finger"/>
</dbReference>
<dbReference type="GO" id="GO:0000978">
    <property type="term" value="F:RNA polymerase II cis-regulatory region sequence-specific DNA binding"/>
    <property type="evidence" value="ECO:0007669"/>
    <property type="project" value="TreeGrafter"/>
</dbReference>
<keyword evidence="8" id="KW-0539">Nucleus</keyword>
<proteinExistence type="inferred from homology"/>
<reference evidence="12 13" key="1">
    <citation type="submission" date="2020-05" db="EMBL/GenBank/DDBJ databases">
        <authorList>
            <person name="Casaregola S."/>
            <person name="Devillers H."/>
            <person name="Grondin C."/>
        </authorList>
    </citation>
    <scope>NUCLEOTIDE SEQUENCE [LARGE SCALE GENOMIC DNA]</scope>
    <source>
        <strain evidence="12 13">CLIB 1767</strain>
    </source>
</reference>
<dbReference type="InterPro" id="IPR036236">
    <property type="entry name" value="Znf_C2H2_sf"/>
</dbReference>
<name>A0A8H2VK34_9SACH</name>
<evidence type="ECO:0000256" key="7">
    <source>
        <dbReference type="ARBA" id="ARBA00023163"/>
    </source>
</evidence>
<dbReference type="PROSITE" id="PS50157">
    <property type="entry name" value="ZINC_FINGER_C2H2_2"/>
    <property type="match status" value="2"/>
</dbReference>
<keyword evidence="7" id="KW-0804">Transcription</keyword>
<dbReference type="GO" id="GO:0000981">
    <property type="term" value="F:DNA-binding transcription factor activity, RNA polymerase II-specific"/>
    <property type="evidence" value="ECO:0007669"/>
    <property type="project" value="TreeGrafter"/>
</dbReference>
<evidence type="ECO:0000256" key="1">
    <source>
        <dbReference type="ARBA" id="ARBA00004123"/>
    </source>
</evidence>
<evidence type="ECO:0000313" key="13">
    <source>
        <dbReference type="Proteomes" id="UP000644660"/>
    </source>
</evidence>
<dbReference type="PANTHER" id="PTHR23233">
    <property type="entry name" value="SAL-LIKE PROTEIN"/>
    <property type="match status" value="1"/>
</dbReference>
<dbReference type="GO" id="GO:0008270">
    <property type="term" value="F:zinc ion binding"/>
    <property type="evidence" value="ECO:0007669"/>
    <property type="project" value="UniProtKB-KW"/>
</dbReference>
<gene>
    <name evidence="12" type="ORF">KABA2_12S01122</name>
</gene>
<comment type="similarity">
    <text evidence="9">Belongs to the sal C2H2-type zinc-finger protein family.</text>
</comment>
<evidence type="ECO:0000256" key="4">
    <source>
        <dbReference type="ARBA" id="ARBA00022771"/>
    </source>
</evidence>
<accession>A0A8H2VK34</accession>
<dbReference type="PANTHER" id="PTHR23233:SF84">
    <property type="entry name" value="FI23031P1"/>
    <property type="match status" value="1"/>
</dbReference>
<comment type="subcellular location">
    <subcellularLocation>
        <location evidence="1">Nucleus</location>
    </subcellularLocation>
</comment>
<organism evidence="12 13">
    <name type="scientific">Maudiozyma barnettii</name>
    <dbReference type="NCBI Taxonomy" id="61262"/>
    <lineage>
        <taxon>Eukaryota</taxon>
        <taxon>Fungi</taxon>
        <taxon>Dikarya</taxon>
        <taxon>Ascomycota</taxon>
        <taxon>Saccharomycotina</taxon>
        <taxon>Saccharomycetes</taxon>
        <taxon>Saccharomycetales</taxon>
        <taxon>Saccharomycetaceae</taxon>
        <taxon>Maudiozyma</taxon>
    </lineage>
</organism>
<keyword evidence="2" id="KW-0479">Metal-binding</keyword>
<evidence type="ECO:0000256" key="2">
    <source>
        <dbReference type="ARBA" id="ARBA00022723"/>
    </source>
</evidence>
<dbReference type="InterPro" id="IPR013087">
    <property type="entry name" value="Znf_C2H2_type"/>
</dbReference>
<dbReference type="AlphaFoldDB" id="A0A8H2VK34"/>
<dbReference type="Gene3D" id="3.30.160.60">
    <property type="entry name" value="Classic Zinc Finger"/>
    <property type="match status" value="2"/>
</dbReference>
<protein>
    <recommendedName>
        <fullName evidence="11">C2H2-type domain-containing protein</fullName>
    </recommendedName>
</protein>
<evidence type="ECO:0000259" key="11">
    <source>
        <dbReference type="PROSITE" id="PS50157"/>
    </source>
</evidence>
<feature type="domain" description="C2H2-type" evidence="11">
    <location>
        <begin position="312"/>
        <end position="341"/>
    </location>
</feature>
<keyword evidence="4 10" id="KW-0863">Zinc-finger</keyword>
<dbReference type="Pfam" id="PF00096">
    <property type="entry name" value="zf-C2H2"/>
    <property type="match status" value="2"/>
</dbReference>
<keyword evidence="13" id="KW-1185">Reference proteome</keyword>
<dbReference type="Proteomes" id="UP000644660">
    <property type="component" value="Unassembled WGS sequence"/>
</dbReference>
<dbReference type="SMART" id="SM00355">
    <property type="entry name" value="ZnF_C2H2"/>
    <property type="match status" value="2"/>
</dbReference>
<feature type="domain" description="C2H2-type" evidence="11">
    <location>
        <begin position="284"/>
        <end position="311"/>
    </location>
</feature>
<evidence type="ECO:0000313" key="12">
    <source>
        <dbReference type="EMBL" id="CAB4256872.1"/>
    </source>
</evidence>
<evidence type="ECO:0000256" key="5">
    <source>
        <dbReference type="ARBA" id="ARBA00022833"/>
    </source>
</evidence>
<dbReference type="RefSeq" id="XP_041408716.1">
    <property type="nucleotide sequence ID" value="XM_041552782.1"/>
</dbReference>
<dbReference type="GO" id="GO:0005634">
    <property type="term" value="C:nucleus"/>
    <property type="evidence" value="ECO:0007669"/>
    <property type="project" value="UniProtKB-SubCell"/>
</dbReference>
<dbReference type="SUPFAM" id="SSF57667">
    <property type="entry name" value="beta-beta-alpha zinc fingers"/>
    <property type="match status" value="1"/>
</dbReference>
<keyword evidence="6" id="KW-0805">Transcription regulation</keyword>
<evidence type="ECO:0000256" key="10">
    <source>
        <dbReference type="PROSITE-ProRule" id="PRU00042"/>
    </source>
</evidence>
<dbReference type="PROSITE" id="PS00028">
    <property type="entry name" value="ZINC_FINGER_C2H2_1"/>
    <property type="match status" value="2"/>
</dbReference>
<keyword evidence="5" id="KW-0862">Zinc</keyword>
<evidence type="ECO:0000256" key="3">
    <source>
        <dbReference type="ARBA" id="ARBA00022737"/>
    </source>
</evidence>